<sequence length="39" mass="4498">MYCDIRPNRRYNLTNIATTTIISSFSSVLIFLLCAHLHV</sequence>
<name>A0A0A9ECR0_ARUDO</name>
<dbReference type="EMBL" id="GBRH01201087">
    <property type="protein sequence ID" value="JAD96808.1"/>
    <property type="molecule type" value="Transcribed_RNA"/>
</dbReference>
<accession>A0A0A9ECR0</accession>
<keyword evidence="1" id="KW-0812">Transmembrane</keyword>
<proteinExistence type="predicted"/>
<reference evidence="2" key="2">
    <citation type="journal article" date="2015" name="Data Brief">
        <title>Shoot transcriptome of the giant reed, Arundo donax.</title>
        <authorList>
            <person name="Barrero R.A."/>
            <person name="Guerrero F.D."/>
            <person name="Moolhuijzen P."/>
            <person name="Goolsby J.A."/>
            <person name="Tidwell J."/>
            <person name="Bellgard S.E."/>
            <person name="Bellgard M.I."/>
        </authorList>
    </citation>
    <scope>NUCLEOTIDE SEQUENCE</scope>
    <source>
        <tissue evidence="2">Shoot tissue taken approximately 20 cm above the soil surface</tissue>
    </source>
</reference>
<keyword evidence="1" id="KW-0472">Membrane</keyword>
<organism evidence="2">
    <name type="scientific">Arundo donax</name>
    <name type="common">Giant reed</name>
    <name type="synonym">Donax arundinaceus</name>
    <dbReference type="NCBI Taxonomy" id="35708"/>
    <lineage>
        <taxon>Eukaryota</taxon>
        <taxon>Viridiplantae</taxon>
        <taxon>Streptophyta</taxon>
        <taxon>Embryophyta</taxon>
        <taxon>Tracheophyta</taxon>
        <taxon>Spermatophyta</taxon>
        <taxon>Magnoliopsida</taxon>
        <taxon>Liliopsida</taxon>
        <taxon>Poales</taxon>
        <taxon>Poaceae</taxon>
        <taxon>PACMAD clade</taxon>
        <taxon>Arundinoideae</taxon>
        <taxon>Arundineae</taxon>
        <taxon>Arundo</taxon>
    </lineage>
</organism>
<dbReference type="AlphaFoldDB" id="A0A0A9ECR0"/>
<evidence type="ECO:0000256" key="1">
    <source>
        <dbReference type="SAM" id="Phobius"/>
    </source>
</evidence>
<evidence type="ECO:0000313" key="2">
    <source>
        <dbReference type="EMBL" id="JAD96808.1"/>
    </source>
</evidence>
<protein>
    <submittedName>
        <fullName evidence="2">Uncharacterized protein</fullName>
    </submittedName>
</protein>
<keyword evidence="1" id="KW-1133">Transmembrane helix</keyword>
<feature type="transmembrane region" description="Helical" evidence="1">
    <location>
        <begin position="12"/>
        <end position="38"/>
    </location>
</feature>
<reference evidence="2" key="1">
    <citation type="submission" date="2014-09" db="EMBL/GenBank/DDBJ databases">
        <authorList>
            <person name="Magalhaes I.L.F."/>
            <person name="Oliveira U."/>
            <person name="Santos F.R."/>
            <person name="Vidigal T.H.D.A."/>
            <person name="Brescovit A.D."/>
            <person name="Santos A.J."/>
        </authorList>
    </citation>
    <scope>NUCLEOTIDE SEQUENCE</scope>
    <source>
        <tissue evidence="2">Shoot tissue taken approximately 20 cm above the soil surface</tissue>
    </source>
</reference>